<feature type="domain" description="TRAP C4-dicarboxylate transport system permease DctM subunit" evidence="2">
    <location>
        <begin position="170"/>
        <end position="606"/>
    </location>
</feature>
<dbReference type="InterPro" id="IPR010656">
    <property type="entry name" value="DctM"/>
</dbReference>
<feature type="transmembrane region" description="Helical" evidence="1">
    <location>
        <begin position="421"/>
        <end position="438"/>
    </location>
</feature>
<feature type="transmembrane region" description="Helical" evidence="1">
    <location>
        <begin position="489"/>
        <end position="515"/>
    </location>
</feature>
<name>A0ABY4WIL4_9BACL</name>
<keyword evidence="1" id="KW-0812">Transmembrane</keyword>
<proteinExistence type="predicted"/>
<feature type="transmembrane region" description="Helical" evidence="1">
    <location>
        <begin position="354"/>
        <end position="375"/>
    </location>
</feature>
<feature type="transmembrane region" description="Helical" evidence="1">
    <location>
        <begin position="575"/>
        <end position="596"/>
    </location>
</feature>
<evidence type="ECO:0000313" key="4">
    <source>
        <dbReference type="Proteomes" id="UP001056500"/>
    </source>
</evidence>
<feature type="transmembrane region" description="Helical" evidence="1">
    <location>
        <begin position="459"/>
        <end position="483"/>
    </location>
</feature>
<sequence length="691" mass="73352">MTQELLEQFEQEHRFRKNIGKWTLVIAFLGIALTLFHLYTALFGTLPSQQQRGFHIGLGLGILFLLFPGKTSPKQKSTSVHLFYGLLGGIDVWLFLRGEISWLVALVFAGCLLLFWWGRRRDTMHTSIPWSDVTLALLALVAGFYHVMNYQELAARTGAYIQQDIAVACLGVLLVLEAARRIVGTPIVIVASLALVYAYAGPYMPGLFSHRGFAVERILTHSFLSTEGILGIPIGISATFIYLFLFFGVVLNRTGIGQFFNDLAFSLTGGLVGGPAKAAVISSALQGTVSGSSVANTVGSGVFTIPLMRKTGYKPEFAAAVEASASTGGQLMPPIMGAAAFLMIEFTGMPYSQIALAALIPAILYFTGIYVAIHLESKRMGIMGLPREQLPRMRELLRKKGYLFLPLLVIIIILGTGQTPMKAAMMGIGTAFLVSFFHRDTRLGIRDVLNILEEGARTALAVIAACAAAGIIVGVVTLTGLGLKAAAGIIALAGGVLILTMLLTMVTSLILGMGLPTTANYVITATMAAPALQELGVPVIAAHMFVFYFGIVADITPPVALAAYAGAGLANANPFRTGVLATKIGVAAFLVPYIFVLSPELVLVDSTVISAALAICTAIIGMIGVSAGLFGYLAAPSTVPERIICFLGGVCLVYPGWISDVLGMGVLLTIWLLQKRRAGAEKQQIAGVSEG</sequence>
<dbReference type="PANTHER" id="PTHR43849">
    <property type="entry name" value="BLL3936 PROTEIN"/>
    <property type="match status" value="1"/>
</dbReference>
<protein>
    <submittedName>
        <fullName evidence="3">TRAP transporter permease</fullName>
    </submittedName>
</protein>
<gene>
    <name evidence="3" type="ORF">NDK47_06570</name>
</gene>
<feature type="transmembrane region" description="Helical" evidence="1">
    <location>
        <begin position="21"/>
        <end position="40"/>
    </location>
</feature>
<reference evidence="3" key="1">
    <citation type="submission" date="2022-06" db="EMBL/GenBank/DDBJ databases">
        <title>Genome sequencing of Brevibacillus sp. BB3-R1.</title>
        <authorList>
            <person name="Heo J."/>
            <person name="Lee D."/>
            <person name="Won M."/>
            <person name="Han B.-H."/>
            <person name="Hong S.-B."/>
            <person name="Kwon S.-W."/>
        </authorList>
    </citation>
    <scope>NUCLEOTIDE SEQUENCE</scope>
    <source>
        <strain evidence="3">BB3-R1</strain>
    </source>
</reference>
<dbReference type="InterPro" id="IPR011853">
    <property type="entry name" value="TRAP_DctM-Dct_fused"/>
</dbReference>
<feature type="transmembrane region" description="Helical" evidence="1">
    <location>
        <begin position="160"/>
        <end position="176"/>
    </location>
</feature>
<dbReference type="EMBL" id="CP098755">
    <property type="protein sequence ID" value="USG66957.1"/>
    <property type="molecule type" value="Genomic_DNA"/>
</dbReference>
<feature type="transmembrane region" description="Helical" evidence="1">
    <location>
        <begin position="80"/>
        <end position="96"/>
    </location>
</feature>
<feature type="transmembrane region" description="Helical" evidence="1">
    <location>
        <begin position="102"/>
        <end position="118"/>
    </location>
</feature>
<keyword evidence="1" id="KW-0472">Membrane</keyword>
<keyword evidence="4" id="KW-1185">Reference proteome</keyword>
<organism evidence="3 4">
    <name type="scientific">Brevibacillus ruminantium</name>
    <dbReference type="NCBI Taxonomy" id="2950604"/>
    <lineage>
        <taxon>Bacteria</taxon>
        <taxon>Bacillati</taxon>
        <taxon>Bacillota</taxon>
        <taxon>Bacilli</taxon>
        <taxon>Bacillales</taxon>
        <taxon>Paenibacillaceae</taxon>
        <taxon>Brevibacillus</taxon>
    </lineage>
</organism>
<feature type="transmembrane region" description="Helical" evidence="1">
    <location>
        <begin position="608"/>
        <end position="634"/>
    </location>
</feature>
<feature type="transmembrane region" description="Helical" evidence="1">
    <location>
        <begin position="646"/>
        <end position="673"/>
    </location>
</feature>
<evidence type="ECO:0000313" key="3">
    <source>
        <dbReference type="EMBL" id="USG66957.1"/>
    </source>
</evidence>
<keyword evidence="1" id="KW-1133">Transmembrane helix</keyword>
<dbReference type="NCBIfam" id="TIGR02123">
    <property type="entry name" value="TRAP_fused"/>
    <property type="match status" value="1"/>
</dbReference>
<feature type="transmembrane region" description="Helical" evidence="1">
    <location>
        <begin position="183"/>
        <end position="200"/>
    </location>
</feature>
<feature type="transmembrane region" description="Helical" evidence="1">
    <location>
        <begin position="52"/>
        <end position="68"/>
    </location>
</feature>
<evidence type="ECO:0000259" key="2">
    <source>
        <dbReference type="Pfam" id="PF06808"/>
    </source>
</evidence>
<feature type="transmembrane region" description="Helical" evidence="1">
    <location>
        <begin position="229"/>
        <end position="251"/>
    </location>
</feature>
<feature type="transmembrane region" description="Helical" evidence="1">
    <location>
        <begin position="130"/>
        <end position="148"/>
    </location>
</feature>
<dbReference type="Proteomes" id="UP001056500">
    <property type="component" value="Chromosome"/>
</dbReference>
<evidence type="ECO:0000256" key="1">
    <source>
        <dbReference type="SAM" id="Phobius"/>
    </source>
</evidence>
<dbReference type="RefSeq" id="WP_251874061.1">
    <property type="nucleotide sequence ID" value="NZ_CP098755.1"/>
</dbReference>
<accession>A0ABY4WIL4</accession>
<dbReference type="PANTHER" id="PTHR43849:SF2">
    <property type="entry name" value="BLL3936 PROTEIN"/>
    <property type="match status" value="1"/>
</dbReference>
<feature type="transmembrane region" description="Helical" evidence="1">
    <location>
        <begin position="396"/>
        <end position="415"/>
    </location>
</feature>
<dbReference type="Pfam" id="PF06808">
    <property type="entry name" value="DctM"/>
    <property type="match status" value="1"/>
</dbReference>